<evidence type="ECO:0000259" key="1">
    <source>
        <dbReference type="Pfam" id="PF00149"/>
    </source>
</evidence>
<dbReference type="SUPFAM" id="SSF56300">
    <property type="entry name" value="Metallo-dependent phosphatases"/>
    <property type="match status" value="1"/>
</dbReference>
<sequence>MIRRILHITDIHIGGGDGAVARNWDLAVEVAKATPHDLCVLTGDYVRNGPDEGGALAQARAQLDRLPGPWLCLPGDHDTGGAPPLPRPRPEVPWLANYGVTRERLSRYKALFGPDHWQMGFHNWSLIGLNDSLFESGFPEEALQWRFLDQALAAAGSRPVVLFMHKPPCLRSLTETDDRTKTIPAAARARLLEATTKADIRAIICGHLHEARSVQSEGVMIISGPTLIRQKDDYPASLGMNVNGVTLLEFLDQEITAQILPLPYAEHPRSTIG</sequence>
<name>A0A318SMG7_9RHOB</name>
<protein>
    <submittedName>
        <fullName evidence="2">Calcineurin-like phosphoesterase family protein</fullName>
    </submittedName>
</protein>
<dbReference type="EMBL" id="QJTE01000009">
    <property type="protein sequence ID" value="PYE80896.1"/>
    <property type="molecule type" value="Genomic_DNA"/>
</dbReference>
<organism evidence="2 3">
    <name type="scientific">Pseudoroseicyclus aestuarii</name>
    <dbReference type="NCBI Taxonomy" id="1795041"/>
    <lineage>
        <taxon>Bacteria</taxon>
        <taxon>Pseudomonadati</taxon>
        <taxon>Pseudomonadota</taxon>
        <taxon>Alphaproteobacteria</taxon>
        <taxon>Rhodobacterales</taxon>
        <taxon>Paracoccaceae</taxon>
        <taxon>Pseudoroseicyclus</taxon>
    </lineage>
</organism>
<dbReference type="Pfam" id="PF00149">
    <property type="entry name" value="Metallophos"/>
    <property type="match status" value="1"/>
</dbReference>
<dbReference type="AlphaFoldDB" id="A0A318SMG7"/>
<comment type="caution">
    <text evidence="2">The sequence shown here is derived from an EMBL/GenBank/DDBJ whole genome shotgun (WGS) entry which is preliminary data.</text>
</comment>
<dbReference type="GO" id="GO:0016787">
    <property type="term" value="F:hydrolase activity"/>
    <property type="evidence" value="ECO:0007669"/>
    <property type="project" value="InterPro"/>
</dbReference>
<reference evidence="2 3" key="1">
    <citation type="submission" date="2018-06" db="EMBL/GenBank/DDBJ databases">
        <title>Genomic Encyclopedia of Type Strains, Phase III (KMG-III): the genomes of soil and plant-associated and newly described type strains.</title>
        <authorList>
            <person name="Whitman W."/>
        </authorList>
    </citation>
    <scope>NUCLEOTIDE SEQUENCE [LARGE SCALE GENOMIC DNA]</scope>
    <source>
        <strain evidence="2 3">CECT 9025</strain>
    </source>
</reference>
<dbReference type="OrthoDB" id="651281at2"/>
<dbReference type="Gene3D" id="3.60.21.10">
    <property type="match status" value="1"/>
</dbReference>
<evidence type="ECO:0000313" key="3">
    <source>
        <dbReference type="Proteomes" id="UP000248311"/>
    </source>
</evidence>
<dbReference type="Proteomes" id="UP000248311">
    <property type="component" value="Unassembled WGS sequence"/>
</dbReference>
<dbReference type="PANTHER" id="PTHR43143:SF1">
    <property type="entry name" value="SERINE_THREONINE-PROTEIN PHOSPHATASE CPPED1"/>
    <property type="match status" value="1"/>
</dbReference>
<dbReference type="InterPro" id="IPR051918">
    <property type="entry name" value="STPP_CPPED1"/>
</dbReference>
<feature type="domain" description="Calcineurin-like phosphoesterase" evidence="1">
    <location>
        <begin position="4"/>
        <end position="210"/>
    </location>
</feature>
<keyword evidence="3" id="KW-1185">Reference proteome</keyword>
<accession>A0A318SMG7</accession>
<gene>
    <name evidence="2" type="ORF">DFP88_10927</name>
</gene>
<dbReference type="RefSeq" id="WP_110815628.1">
    <property type="nucleotide sequence ID" value="NZ_QJTE01000009.1"/>
</dbReference>
<proteinExistence type="predicted"/>
<dbReference type="InterPro" id="IPR029052">
    <property type="entry name" value="Metallo-depent_PP-like"/>
</dbReference>
<dbReference type="InterPro" id="IPR004843">
    <property type="entry name" value="Calcineurin-like_PHP"/>
</dbReference>
<evidence type="ECO:0000313" key="2">
    <source>
        <dbReference type="EMBL" id="PYE80896.1"/>
    </source>
</evidence>
<dbReference type="PANTHER" id="PTHR43143">
    <property type="entry name" value="METALLOPHOSPHOESTERASE, CALCINEURIN SUPERFAMILY"/>
    <property type="match status" value="1"/>
</dbReference>